<dbReference type="EMBL" id="KB304239">
    <property type="protein sequence ID" value="ELU02269.1"/>
    <property type="molecule type" value="Genomic_DNA"/>
</dbReference>
<dbReference type="PROSITE" id="PS50088">
    <property type="entry name" value="ANK_REPEAT"/>
    <property type="match status" value="2"/>
</dbReference>
<dbReference type="PROSITE" id="PS50225">
    <property type="entry name" value="SOCS"/>
    <property type="match status" value="1"/>
</dbReference>
<dbReference type="InterPro" id="IPR002110">
    <property type="entry name" value="Ankyrin_rpt"/>
</dbReference>
<dbReference type="Gene3D" id="1.25.40.20">
    <property type="entry name" value="Ankyrin repeat-containing domain"/>
    <property type="match status" value="3"/>
</dbReference>
<dbReference type="STRING" id="283909.R7U8F8"/>
<evidence type="ECO:0000313" key="5">
    <source>
        <dbReference type="EMBL" id="ELU02269.1"/>
    </source>
</evidence>
<reference evidence="6" key="3">
    <citation type="submission" date="2015-06" db="UniProtKB">
        <authorList>
            <consortium name="EnsemblMetazoa"/>
        </authorList>
    </citation>
    <scope>IDENTIFICATION</scope>
</reference>
<name>R7U8F8_CAPTE</name>
<dbReference type="PANTHER" id="PTHR24198:SF165">
    <property type="entry name" value="ANKYRIN REPEAT-CONTAINING PROTEIN-RELATED"/>
    <property type="match status" value="1"/>
</dbReference>
<feature type="repeat" description="ANK" evidence="3">
    <location>
        <begin position="212"/>
        <end position="237"/>
    </location>
</feature>
<feature type="domain" description="SOCS box" evidence="4">
    <location>
        <begin position="507"/>
        <end position="555"/>
    </location>
</feature>
<proteinExistence type="predicted"/>
<keyword evidence="7" id="KW-1185">Reference proteome</keyword>
<evidence type="ECO:0000256" key="2">
    <source>
        <dbReference type="ARBA" id="ARBA00023043"/>
    </source>
</evidence>
<evidence type="ECO:0000313" key="7">
    <source>
        <dbReference type="Proteomes" id="UP000014760"/>
    </source>
</evidence>
<dbReference type="SUPFAM" id="SSF140860">
    <property type="entry name" value="Pseudo ankyrin repeat-like"/>
    <property type="match status" value="1"/>
</dbReference>
<dbReference type="PANTHER" id="PTHR24198">
    <property type="entry name" value="ANKYRIN REPEAT AND PROTEIN KINASE DOMAIN-CONTAINING PROTEIN"/>
    <property type="match status" value="1"/>
</dbReference>
<evidence type="ECO:0000256" key="3">
    <source>
        <dbReference type="PROSITE-ProRule" id="PRU00023"/>
    </source>
</evidence>
<dbReference type="AlphaFoldDB" id="R7U8F8"/>
<dbReference type="CDD" id="cd03716">
    <property type="entry name" value="SOCS_ASB_like"/>
    <property type="match status" value="1"/>
</dbReference>
<dbReference type="SMART" id="SM00969">
    <property type="entry name" value="SOCS_box"/>
    <property type="match status" value="1"/>
</dbReference>
<dbReference type="HOGENOM" id="CLU_484172_0_0_1"/>
<evidence type="ECO:0000259" key="4">
    <source>
        <dbReference type="PROSITE" id="PS50225"/>
    </source>
</evidence>
<evidence type="ECO:0000313" key="6">
    <source>
        <dbReference type="EnsemblMetazoa" id="CapteP227865"/>
    </source>
</evidence>
<sequence length="563" mass="63095">MGCCHASFGDSDVACSRSPGRRFLVDIIENEVENVALSAVRHGFRDQVNQKDLKGQTPLCAAVERNVYSLRLIDELITAGAKVNKAGYDGVPPVYRALEKLRFDIVELLLGYNAQIPYKMNSTAYQVVRKHNAVLKGWRFHSVLGSLWNCIVAIFSANTKTLKLLLNAGLDPNFVEPVCKRTLFMQAVIVGSVEICQVLLEGDADPCKRDCCGLTCLHEAVKHHAVDTLQLLLDHGAIDVNDDCNTSSLSPLHMLRCAHPFNDVEYKCICYDIVVALVEAGATIDSPSGRDGVLSMAVTKSRLSIVKYLMSKCQSDKRDEWMSSICRAACTHTEMVDYLLDLVLDTPQNPFHRHRVIEQAVLLGHEPALERLLAVNPDISHWNTFSTDLLLLAVQKNSYSTCRLLLQHGADPNTHNHLGFSLQISCSRENCLDDPSIVKLLLSYGTNVNVTDHGHGTPLHLLVDRYPHTDPLLDPAVRMFVCNGLDKGKHYWLLDRLMPGVPFGRPALRSWLTERLSQPAPLFHQCILFFRSKFQHRLHQVTPQLPIPPLMQDFLLLRDVFNE</sequence>
<dbReference type="InterPro" id="IPR001496">
    <property type="entry name" value="SOCS_box"/>
</dbReference>
<dbReference type="EMBL" id="AMQN01001653">
    <property type="status" value="NOT_ANNOTATED_CDS"/>
    <property type="molecule type" value="Genomic_DNA"/>
</dbReference>
<dbReference type="EnsemblMetazoa" id="CapteT227865">
    <property type="protein sequence ID" value="CapteP227865"/>
    <property type="gene ID" value="CapteG227865"/>
</dbReference>
<dbReference type="Pfam" id="PF12796">
    <property type="entry name" value="Ank_2"/>
    <property type="match status" value="2"/>
</dbReference>
<dbReference type="OrthoDB" id="4772757at2759"/>
<keyword evidence="1" id="KW-0677">Repeat</keyword>
<protein>
    <recommendedName>
        <fullName evidence="4">SOCS box domain-containing protein</fullName>
    </recommendedName>
</protein>
<dbReference type="SMART" id="SM00248">
    <property type="entry name" value="ANK"/>
    <property type="match status" value="10"/>
</dbReference>
<dbReference type="Proteomes" id="UP000014760">
    <property type="component" value="Unassembled WGS sequence"/>
</dbReference>
<organism evidence="5">
    <name type="scientific">Capitella teleta</name>
    <name type="common">Polychaete worm</name>
    <dbReference type="NCBI Taxonomy" id="283909"/>
    <lineage>
        <taxon>Eukaryota</taxon>
        <taxon>Metazoa</taxon>
        <taxon>Spiralia</taxon>
        <taxon>Lophotrochozoa</taxon>
        <taxon>Annelida</taxon>
        <taxon>Polychaeta</taxon>
        <taxon>Sedentaria</taxon>
        <taxon>Scolecida</taxon>
        <taxon>Capitellidae</taxon>
        <taxon>Capitella</taxon>
    </lineage>
</organism>
<dbReference type="SUPFAM" id="SSF48403">
    <property type="entry name" value="Ankyrin repeat"/>
    <property type="match status" value="1"/>
</dbReference>
<gene>
    <name evidence="5" type="ORF">CAPTEDRAFT_227865</name>
</gene>
<keyword evidence="2 3" id="KW-0040">ANK repeat</keyword>
<dbReference type="Pfam" id="PF07525">
    <property type="entry name" value="SOCS_box"/>
    <property type="match status" value="1"/>
</dbReference>
<accession>R7U8F8</accession>
<evidence type="ECO:0000256" key="1">
    <source>
        <dbReference type="ARBA" id="ARBA00022737"/>
    </source>
</evidence>
<dbReference type="InterPro" id="IPR036770">
    <property type="entry name" value="Ankyrin_rpt-contain_sf"/>
</dbReference>
<reference evidence="7" key="1">
    <citation type="submission" date="2012-12" db="EMBL/GenBank/DDBJ databases">
        <authorList>
            <person name="Hellsten U."/>
            <person name="Grimwood J."/>
            <person name="Chapman J.A."/>
            <person name="Shapiro H."/>
            <person name="Aerts A."/>
            <person name="Otillar R.P."/>
            <person name="Terry A.Y."/>
            <person name="Boore J.L."/>
            <person name="Simakov O."/>
            <person name="Marletaz F."/>
            <person name="Cho S.-J."/>
            <person name="Edsinger-Gonzales E."/>
            <person name="Havlak P."/>
            <person name="Kuo D.-H."/>
            <person name="Larsson T."/>
            <person name="Lv J."/>
            <person name="Arendt D."/>
            <person name="Savage R."/>
            <person name="Osoegawa K."/>
            <person name="de Jong P."/>
            <person name="Lindberg D.R."/>
            <person name="Seaver E.C."/>
            <person name="Weisblat D.A."/>
            <person name="Putnam N.H."/>
            <person name="Grigoriev I.V."/>
            <person name="Rokhsar D.S."/>
        </authorList>
    </citation>
    <scope>NUCLEOTIDE SEQUENCE</scope>
    <source>
        <strain evidence="7">I ESC-2004</strain>
    </source>
</reference>
<reference evidence="5 7" key="2">
    <citation type="journal article" date="2013" name="Nature">
        <title>Insights into bilaterian evolution from three spiralian genomes.</title>
        <authorList>
            <person name="Simakov O."/>
            <person name="Marletaz F."/>
            <person name="Cho S.J."/>
            <person name="Edsinger-Gonzales E."/>
            <person name="Havlak P."/>
            <person name="Hellsten U."/>
            <person name="Kuo D.H."/>
            <person name="Larsson T."/>
            <person name="Lv J."/>
            <person name="Arendt D."/>
            <person name="Savage R."/>
            <person name="Osoegawa K."/>
            <person name="de Jong P."/>
            <person name="Grimwood J."/>
            <person name="Chapman J.A."/>
            <person name="Shapiro H."/>
            <person name="Aerts A."/>
            <person name="Otillar R.P."/>
            <person name="Terry A.Y."/>
            <person name="Boore J.L."/>
            <person name="Grigoriev I.V."/>
            <person name="Lindberg D.R."/>
            <person name="Seaver E.C."/>
            <person name="Weisblat D.A."/>
            <person name="Putnam N.H."/>
            <person name="Rokhsar D.S."/>
        </authorList>
    </citation>
    <scope>NUCLEOTIDE SEQUENCE</scope>
    <source>
        <strain evidence="5 7">I ESC-2004</strain>
    </source>
</reference>
<dbReference type="PROSITE" id="PS50297">
    <property type="entry name" value="ANK_REP_REGION"/>
    <property type="match status" value="1"/>
</dbReference>
<feature type="repeat" description="ANK" evidence="3">
    <location>
        <begin position="54"/>
        <end position="88"/>
    </location>
</feature>